<proteinExistence type="inferred from homology"/>
<dbReference type="Pfam" id="PF00171">
    <property type="entry name" value="Aldedh"/>
    <property type="match status" value="1"/>
</dbReference>
<gene>
    <name evidence="7" type="primary">gabD</name>
    <name evidence="7" type="ORF">PtoMrB4_20590</name>
</gene>
<name>A0A679GG44_9GAMM</name>
<reference evidence="7 8" key="1">
    <citation type="journal article" date="2020" name="Microbiol. Resour. Announc.">
        <title>Complete genome sequence of Pseudomonas otitidis strain MrB4, isolated from Lake Biwa in Japan.</title>
        <authorList>
            <person name="Miyazaki K."/>
            <person name="Hase E."/>
            <person name="Maruya T."/>
        </authorList>
    </citation>
    <scope>NUCLEOTIDE SEQUENCE [LARGE SCALE GENOMIC DNA]</scope>
    <source>
        <strain evidence="7 8">MrB4</strain>
    </source>
</reference>
<dbReference type="GeneID" id="57397281"/>
<accession>A0A679GG44</accession>
<dbReference type="InterPro" id="IPR016162">
    <property type="entry name" value="Ald_DH_N"/>
</dbReference>
<dbReference type="InterPro" id="IPR029510">
    <property type="entry name" value="Ald_DH_CS_GLU"/>
</dbReference>
<evidence type="ECO:0000313" key="8">
    <source>
        <dbReference type="Proteomes" id="UP000501237"/>
    </source>
</evidence>
<evidence type="ECO:0000256" key="5">
    <source>
        <dbReference type="RuleBase" id="RU003345"/>
    </source>
</evidence>
<dbReference type="GO" id="GO:0005829">
    <property type="term" value="C:cytosol"/>
    <property type="evidence" value="ECO:0007669"/>
    <property type="project" value="TreeGrafter"/>
</dbReference>
<keyword evidence="2" id="KW-0521">NADP</keyword>
<dbReference type="AlphaFoldDB" id="A0A679GG44"/>
<dbReference type="Proteomes" id="UP000501237">
    <property type="component" value="Chromosome"/>
</dbReference>
<dbReference type="Gene3D" id="3.40.605.10">
    <property type="entry name" value="Aldehyde Dehydrogenase, Chain A, domain 1"/>
    <property type="match status" value="1"/>
</dbReference>
<dbReference type="InterPro" id="IPR016161">
    <property type="entry name" value="Ald_DH/histidinol_DH"/>
</dbReference>
<dbReference type="RefSeq" id="WP_172433183.1">
    <property type="nucleotide sequence ID" value="NZ_AP022642.1"/>
</dbReference>
<dbReference type="PROSITE" id="PS00687">
    <property type="entry name" value="ALDEHYDE_DEHYDR_GLU"/>
    <property type="match status" value="1"/>
</dbReference>
<evidence type="ECO:0000256" key="1">
    <source>
        <dbReference type="ARBA" id="ARBA00009986"/>
    </source>
</evidence>
<dbReference type="FunFam" id="3.40.309.10:FF:000004">
    <property type="entry name" value="Succinate-semialdehyde dehydrogenase I"/>
    <property type="match status" value="1"/>
</dbReference>
<dbReference type="InterPro" id="IPR050740">
    <property type="entry name" value="Aldehyde_DH_Superfamily"/>
</dbReference>
<dbReference type="PANTHER" id="PTHR43353:SF5">
    <property type="entry name" value="SUCCINATE-SEMIALDEHYDE DEHYDROGENASE, MITOCHONDRIAL"/>
    <property type="match status" value="1"/>
</dbReference>
<dbReference type="EMBL" id="AP022642">
    <property type="protein sequence ID" value="BCA28082.1"/>
    <property type="molecule type" value="Genomic_DNA"/>
</dbReference>
<dbReference type="PROSITE" id="PS00070">
    <property type="entry name" value="ALDEHYDE_DEHYDR_CYS"/>
    <property type="match status" value="1"/>
</dbReference>
<dbReference type="SUPFAM" id="SSF53720">
    <property type="entry name" value="ALDH-like"/>
    <property type="match status" value="1"/>
</dbReference>
<dbReference type="InterPro" id="IPR010102">
    <property type="entry name" value="Succ_semiAld_DH"/>
</dbReference>
<evidence type="ECO:0000256" key="2">
    <source>
        <dbReference type="ARBA" id="ARBA00022857"/>
    </source>
</evidence>
<dbReference type="KEGG" id="poj:PtoMrB4_20590"/>
<dbReference type="CDD" id="cd07103">
    <property type="entry name" value="ALDH_F5_SSADH_GabD"/>
    <property type="match status" value="1"/>
</dbReference>
<keyword evidence="3 5" id="KW-0560">Oxidoreductase</keyword>
<dbReference type="InterPro" id="IPR015590">
    <property type="entry name" value="Aldehyde_DH_dom"/>
</dbReference>
<organism evidence="7 8">
    <name type="scientific">Metapseudomonas otitidis</name>
    <dbReference type="NCBI Taxonomy" id="319939"/>
    <lineage>
        <taxon>Bacteria</taxon>
        <taxon>Pseudomonadati</taxon>
        <taxon>Pseudomonadota</taxon>
        <taxon>Gammaproteobacteria</taxon>
        <taxon>Pseudomonadales</taxon>
        <taxon>Pseudomonadaceae</taxon>
        <taxon>Metapseudomonas</taxon>
    </lineage>
</organism>
<dbReference type="NCBIfam" id="TIGR01780">
    <property type="entry name" value="SSADH"/>
    <property type="match status" value="1"/>
</dbReference>
<dbReference type="FunFam" id="3.40.605.10:FF:000005">
    <property type="entry name" value="Succinate-semialdehyde dehydrogenase I"/>
    <property type="match status" value="1"/>
</dbReference>
<evidence type="ECO:0000313" key="7">
    <source>
        <dbReference type="EMBL" id="BCA28082.1"/>
    </source>
</evidence>
<dbReference type="GO" id="GO:0009450">
    <property type="term" value="P:gamma-aminobutyric acid catabolic process"/>
    <property type="evidence" value="ECO:0007669"/>
    <property type="project" value="InterPro"/>
</dbReference>
<evidence type="ECO:0000256" key="3">
    <source>
        <dbReference type="ARBA" id="ARBA00023002"/>
    </source>
</evidence>
<feature type="active site" evidence="4">
    <location>
        <position position="255"/>
    </location>
</feature>
<sequence>MNPTASPLFRQQAYIDGQWLDAADGARQDIFNPATGSCIGQVPNLGAAEARQAIEAAERAWPAWRALTAKERSARLKRWHALMIEHTETLAQILTLEQGKPLAEARGEIVYAASFIEWFAEEAKRIYGDTIPSHKGDARIVVTKEPIGVVAAITPWNFPAAMITRKAGPALAAGCPCIVKPAPETPFSALALAALAEQAGIPAGVFNVITGDAVAIGGELTASPAVRKLSFTGSTAIGKLLMAQCAPTLKKVSLELGGNAPFIVFDDADLERAVEGALVAKFRNAGQTCVCVNRFLVQDGIHDAFVARLAERVAQLKVGSGFDEGVTQGPLINERAVAKVEDHVRDALAQGARLLCGGERHPLGHGFYPPTVLAEVNTGMKVAHEETFGPLAAVFRFHDEAEAVRLANDTEFGLAAYCYTRDLGRAWRMSEALEYGMVGINEGLISTEVAPFGGIKASGLGREGSHYGIEDYLEIKYTLMGGL</sequence>
<evidence type="ECO:0000256" key="4">
    <source>
        <dbReference type="PROSITE-ProRule" id="PRU10007"/>
    </source>
</evidence>
<comment type="similarity">
    <text evidence="1 5">Belongs to the aldehyde dehydrogenase family.</text>
</comment>
<dbReference type="InterPro" id="IPR016160">
    <property type="entry name" value="Ald_DH_CS_CYS"/>
</dbReference>
<dbReference type="PANTHER" id="PTHR43353">
    <property type="entry name" value="SUCCINATE-SEMIALDEHYDE DEHYDROGENASE, MITOCHONDRIAL"/>
    <property type="match status" value="1"/>
</dbReference>
<evidence type="ECO:0000259" key="6">
    <source>
        <dbReference type="Pfam" id="PF00171"/>
    </source>
</evidence>
<dbReference type="Gene3D" id="3.40.309.10">
    <property type="entry name" value="Aldehyde Dehydrogenase, Chain A, domain 2"/>
    <property type="match status" value="1"/>
</dbReference>
<feature type="domain" description="Aldehyde dehydrogenase" evidence="6">
    <location>
        <begin position="19"/>
        <end position="477"/>
    </location>
</feature>
<dbReference type="InterPro" id="IPR016163">
    <property type="entry name" value="Ald_DH_C"/>
</dbReference>
<protein>
    <submittedName>
        <fullName evidence="7">NAD-dependent succinate-semialdehyde dehydrogenase</fullName>
    </submittedName>
</protein>
<dbReference type="GO" id="GO:0004777">
    <property type="term" value="F:succinate-semialdehyde dehydrogenase (NAD+) activity"/>
    <property type="evidence" value="ECO:0007669"/>
    <property type="project" value="TreeGrafter"/>
</dbReference>